<gene>
    <name evidence="1" type="ORF">AXG55_12090</name>
</gene>
<dbReference type="KEGG" id="saqi:AXG55_12090"/>
<dbReference type="Gene3D" id="2.120.10.30">
    <property type="entry name" value="TolB, C-terminal domain"/>
    <property type="match status" value="1"/>
</dbReference>
<evidence type="ECO:0000313" key="1">
    <source>
        <dbReference type="EMBL" id="APJ04605.1"/>
    </source>
</evidence>
<dbReference type="SUPFAM" id="SSF101898">
    <property type="entry name" value="NHL repeat"/>
    <property type="match status" value="1"/>
</dbReference>
<organism evidence="1 2">
    <name type="scientific">Silvanigrella aquatica</name>
    <dbReference type="NCBI Taxonomy" id="1915309"/>
    <lineage>
        <taxon>Bacteria</taxon>
        <taxon>Pseudomonadati</taxon>
        <taxon>Bdellovibrionota</taxon>
        <taxon>Oligoflexia</taxon>
        <taxon>Silvanigrellales</taxon>
        <taxon>Silvanigrellaceae</taxon>
        <taxon>Silvanigrella</taxon>
    </lineage>
</organism>
<dbReference type="EMBL" id="CP017834">
    <property type="protein sequence ID" value="APJ04605.1"/>
    <property type="molecule type" value="Genomic_DNA"/>
</dbReference>
<name>A0A1L4D320_9BACT</name>
<dbReference type="Proteomes" id="UP000184731">
    <property type="component" value="Chromosome"/>
</dbReference>
<dbReference type="PANTHER" id="PTHR35580">
    <property type="entry name" value="CELL SURFACE GLYCOPROTEIN (S-LAYER PROTEIN)-LIKE PROTEIN"/>
    <property type="match status" value="1"/>
</dbReference>
<dbReference type="PANTHER" id="PTHR35580:SF1">
    <property type="entry name" value="PHYTASE-LIKE DOMAIN-CONTAINING PROTEIN"/>
    <property type="match status" value="1"/>
</dbReference>
<evidence type="ECO:0000313" key="2">
    <source>
        <dbReference type="Proteomes" id="UP000184731"/>
    </source>
</evidence>
<keyword evidence="2" id="KW-1185">Reference proteome</keyword>
<protein>
    <submittedName>
        <fullName evidence="1">Uncharacterized protein</fullName>
    </submittedName>
</protein>
<dbReference type="InterPro" id="IPR052918">
    <property type="entry name" value="Motility_Chemotaxis_Reg"/>
</dbReference>
<dbReference type="STRING" id="1915309.AXG55_12090"/>
<dbReference type="Pfam" id="PF06739">
    <property type="entry name" value="SBBP"/>
    <property type="match status" value="1"/>
</dbReference>
<dbReference type="InterPro" id="IPR011042">
    <property type="entry name" value="6-blade_b-propeller_TolB-like"/>
</dbReference>
<dbReference type="InterPro" id="IPR010620">
    <property type="entry name" value="SBBP_repeat"/>
</dbReference>
<dbReference type="RefSeq" id="WP_148698354.1">
    <property type="nucleotide sequence ID" value="NZ_CP017834.1"/>
</dbReference>
<dbReference type="AlphaFoldDB" id="A0A1L4D320"/>
<proteinExistence type="predicted"/>
<dbReference type="OrthoDB" id="53254at2"/>
<reference evidence="1 2" key="1">
    <citation type="submission" date="2016-10" db="EMBL/GenBank/DDBJ databases">
        <title>Silvanigrella aquatica sp. nov., isolated from a freshwater lake located in the Black Forest, Germany, description of Silvanigrellaceae fam. nov., Silvanigrellales ord. nov., reclassification of the order Bdellovibrionales in the class Oligoflexia, reclassification of the families Bacteriovoracaceae and Halobacteriovoraceae in the new order Bacteriovoracales ord. nov., and reclassification of the family Pseudobacteriovoracaceae in the order Oligoflexiales.</title>
        <authorList>
            <person name="Hahn M.W."/>
            <person name="Schmidt J."/>
            <person name="Koll U."/>
            <person name="Rohde M."/>
            <person name="Verbag S."/>
            <person name="Pitt A."/>
            <person name="Nakai R."/>
            <person name="Naganuma T."/>
            <person name="Lang E."/>
        </authorList>
    </citation>
    <scope>NUCLEOTIDE SEQUENCE [LARGE SCALE GENOMIC DNA]</scope>
    <source>
        <strain evidence="1 2">MWH-Nonnen-W8red</strain>
    </source>
</reference>
<accession>A0A1L4D320</accession>
<sequence>MLVNSKESLGTSLIDIKNDPEILERSSKYELIPVDNISSEENKNVTYLVKYDEHGMKSAIYVVNEFAESDCTIGYDLAIDDYGNVYIIGRFNKDKLFKTFVTKYSAEGIAKRIFEPKISVSGNKILVSKKGNIYIYGRYESKYSSCMNCVFIEKLNSEGDSIWVKTFQDNSSHLNFEVLNSAAIELDESENIFIVIHSKNGIKFQNIFPKIGHEDSFVIKLDSEGKEIWSNLFGDAEYRTIIYSLDLDSEGNIYIVGSIAGSNSRSLLSINGENGFLAKLDNNGNKIWNRFYGFTNYITQFHEVKIINKDIFLVGSTSKNLIKKSHGALNKNIFLRKYSLEGKIIKSIPIPIDPVFKFDLFSYLKQGVHIDINLEGNIYITGVKGNDDINEKSSHAYDGFIMRLHKMNEFNFQENSIPNE</sequence>